<protein>
    <submittedName>
        <fullName evidence="2">Uncharacterized protein</fullName>
    </submittedName>
</protein>
<feature type="compositionally biased region" description="Low complexity" evidence="1">
    <location>
        <begin position="31"/>
        <end position="50"/>
    </location>
</feature>
<evidence type="ECO:0000256" key="1">
    <source>
        <dbReference type="SAM" id="MobiDB-lite"/>
    </source>
</evidence>
<accession>A0AAV3ZUS8</accession>
<sequence>MKRERGSRMLRRQQRCPDPLKVAELRDVLQSIENSGNNSNNSDIGNNSSDHVSNLILGTRTSKTLVLPPQPPPPPPPPLPTTTTSTRTT</sequence>
<dbReference type="Proteomes" id="UP000735302">
    <property type="component" value="Unassembled WGS sequence"/>
</dbReference>
<keyword evidence="3" id="KW-1185">Reference proteome</keyword>
<evidence type="ECO:0000313" key="3">
    <source>
        <dbReference type="Proteomes" id="UP000735302"/>
    </source>
</evidence>
<reference evidence="2 3" key="1">
    <citation type="journal article" date="2021" name="Elife">
        <title>Chloroplast acquisition without the gene transfer in kleptoplastic sea slugs, Plakobranchus ocellatus.</title>
        <authorList>
            <person name="Maeda T."/>
            <person name="Takahashi S."/>
            <person name="Yoshida T."/>
            <person name="Shimamura S."/>
            <person name="Takaki Y."/>
            <person name="Nagai Y."/>
            <person name="Toyoda A."/>
            <person name="Suzuki Y."/>
            <person name="Arimoto A."/>
            <person name="Ishii H."/>
            <person name="Satoh N."/>
            <person name="Nishiyama T."/>
            <person name="Hasebe M."/>
            <person name="Maruyama T."/>
            <person name="Minagawa J."/>
            <person name="Obokata J."/>
            <person name="Shigenobu S."/>
        </authorList>
    </citation>
    <scope>NUCLEOTIDE SEQUENCE [LARGE SCALE GENOMIC DNA]</scope>
</reference>
<feature type="compositionally biased region" description="Pro residues" evidence="1">
    <location>
        <begin position="68"/>
        <end position="80"/>
    </location>
</feature>
<gene>
    <name evidence="2" type="ORF">PoB_002469300</name>
</gene>
<comment type="caution">
    <text evidence="2">The sequence shown here is derived from an EMBL/GenBank/DDBJ whole genome shotgun (WGS) entry which is preliminary data.</text>
</comment>
<feature type="region of interest" description="Disordered" evidence="1">
    <location>
        <begin position="31"/>
        <end position="89"/>
    </location>
</feature>
<dbReference type="AlphaFoldDB" id="A0AAV3ZUS8"/>
<proteinExistence type="predicted"/>
<evidence type="ECO:0000313" key="2">
    <source>
        <dbReference type="EMBL" id="GFN98187.1"/>
    </source>
</evidence>
<organism evidence="2 3">
    <name type="scientific">Plakobranchus ocellatus</name>
    <dbReference type="NCBI Taxonomy" id="259542"/>
    <lineage>
        <taxon>Eukaryota</taxon>
        <taxon>Metazoa</taxon>
        <taxon>Spiralia</taxon>
        <taxon>Lophotrochozoa</taxon>
        <taxon>Mollusca</taxon>
        <taxon>Gastropoda</taxon>
        <taxon>Heterobranchia</taxon>
        <taxon>Euthyneura</taxon>
        <taxon>Panpulmonata</taxon>
        <taxon>Sacoglossa</taxon>
        <taxon>Placobranchoidea</taxon>
        <taxon>Plakobranchidae</taxon>
        <taxon>Plakobranchus</taxon>
    </lineage>
</organism>
<dbReference type="EMBL" id="BLXT01002832">
    <property type="protein sequence ID" value="GFN98187.1"/>
    <property type="molecule type" value="Genomic_DNA"/>
</dbReference>
<name>A0AAV3ZUS8_9GAST</name>